<dbReference type="InterPro" id="IPR000532">
    <property type="entry name" value="Glucagon_GIP_secretin_VIP"/>
</dbReference>
<evidence type="ECO:0000256" key="3">
    <source>
        <dbReference type="ARBA" id="ARBA00022525"/>
    </source>
</evidence>
<comment type="function">
    <text evidence="4">GRF is released by the hypothalamus and acts on the adenohypophyse to stimulate the secretion of growth hormone.</text>
</comment>
<proteinExistence type="inferred from homology"/>
<gene>
    <name evidence="10" type="ORF">AMELA_G00006720</name>
</gene>
<evidence type="ECO:0000313" key="10">
    <source>
        <dbReference type="EMBL" id="KAF4093903.1"/>
    </source>
</evidence>
<dbReference type="PANTHER" id="PTHR11213:SF6">
    <property type="entry name" value="SOMATOLIBERIN"/>
    <property type="match status" value="1"/>
</dbReference>
<evidence type="ECO:0000256" key="1">
    <source>
        <dbReference type="ARBA" id="ARBA00004613"/>
    </source>
</evidence>
<keyword evidence="8" id="KW-0472">Membrane</keyword>
<dbReference type="GO" id="GO:0031770">
    <property type="term" value="F:growth hormone-releasing hormone receptor binding"/>
    <property type="evidence" value="ECO:0007669"/>
    <property type="project" value="TreeGrafter"/>
</dbReference>
<organism evidence="10 11">
    <name type="scientific">Ameiurus melas</name>
    <name type="common">Black bullhead</name>
    <name type="synonym">Silurus melas</name>
    <dbReference type="NCBI Taxonomy" id="219545"/>
    <lineage>
        <taxon>Eukaryota</taxon>
        <taxon>Metazoa</taxon>
        <taxon>Chordata</taxon>
        <taxon>Craniata</taxon>
        <taxon>Vertebrata</taxon>
        <taxon>Euteleostomi</taxon>
        <taxon>Actinopterygii</taxon>
        <taxon>Neopterygii</taxon>
        <taxon>Teleostei</taxon>
        <taxon>Ostariophysi</taxon>
        <taxon>Siluriformes</taxon>
        <taxon>Ictaluridae</taxon>
        <taxon>Ameiurus</taxon>
    </lineage>
</organism>
<dbReference type="InterPro" id="IPR046963">
    <property type="entry name" value="VIP/GHRH-like"/>
</dbReference>
<dbReference type="GO" id="GO:0032880">
    <property type="term" value="P:regulation of protein localization"/>
    <property type="evidence" value="ECO:0007669"/>
    <property type="project" value="TreeGrafter"/>
</dbReference>
<keyword evidence="11" id="KW-1185">Reference proteome</keyword>
<dbReference type="GO" id="GO:0043195">
    <property type="term" value="C:terminal bouton"/>
    <property type="evidence" value="ECO:0007669"/>
    <property type="project" value="TreeGrafter"/>
</dbReference>
<evidence type="ECO:0000256" key="5">
    <source>
        <dbReference type="ARBA" id="ARBA00040782"/>
    </source>
</evidence>
<feature type="domain" description="Glucagon / GIP / secretin / VIP family" evidence="9">
    <location>
        <begin position="132"/>
        <end position="154"/>
    </location>
</feature>
<evidence type="ECO:0000256" key="6">
    <source>
        <dbReference type="ARBA" id="ARBA00041953"/>
    </source>
</evidence>
<sequence length="207" mass="23445">MVQGGLEKAWMFNEIGHCYLELKRHTKAGDFGIHAFSAHSRNGSWMTEHPGSTLTLHPPGFSHSVRMMERAVVLVLCWMVMLGLCTPLYPSLRFGQRATAILMSSSLEDPLQPPADYRSAQSQHVEFRSGRHADAIFTNSYRKVLGQISARKFLQTITGKGSGTRPGSEHYVKRQAGIFEDTYKQDLMSIEGEHSYREQQRGRRGFR</sequence>
<evidence type="ECO:0000256" key="4">
    <source>
        <dbReference type="ARBA" id="ARBA00037623"/>
    </source>
</evidence>
<reference evidence="10 11" key="1">
    <citation type="submission" date="2020-02" db="EMBL/GenBank/DDBJ databases">
        <title>A chromosome-scale genome assembly of the black bullhead catfish (Ameiurus melas).</title>
        <authorList>
            <person name="Wen M."/>
            <person name="Zham M."/>
            <person name="Cabau C."/>
            <person name="Klopp C."/>
            <person name="Donnadieu C."/>
            <person name="Roques C."/>
            <person name="Bouchez O."/>
            <person name="Lampietro C."/>
            <person name="Jouanno E."/>
            <person name="Herpin A."/>
            <person name="Louis A."/>
            <person name="Berthelot C."/>
            <person name="Parey E."/>
            <person name="Roest-Crollius H."/>
            <person name="Braasch I."/>
            <person name="Postlethwait J."/>
            <person name="Robinson-Rechavi M."/>
            <person name="Echchiki A."/>
            <person name="Begum T."/>
            <person name="Montfort J."/>
            <person name="Schartl M."/>
            <person name="Bobe J."/>
            <person name="Guiguen Y."/>
        </authorList>
    </citation>
    <scope>NUCLEOTIDE SEQUENCE [LARGE SCALE GENOMIC DNA]</scope>
    <source>
        <strain evidence="10">M_S1</strain>
        <tissue evidence="10">Blood</tissue>
    </source>
</reference>
<keyword evidence="8" id="KW-1133">Transmembrane helix</keyword>
<comment type="subcellular location">
    <subcellularLocation>
        <location evidence="1">Secreted</location>
    </subcellularLocation>
</comment>
<feature type="transmembrane region" description="Helical" evidence="8">
    <location>
        <begin position="71"/>
        <end position="89"/>
    </location>
</feature>
<dbReference type="GO" id="GO:0005615">
    <property type="term" value="C:extracellular space"/>
    <property type="evidence" value="ECO:0007669"/>
    <property type="project" value="TreeGrafter"/>
</dbReference>
<keyword evidence="8" id="KW-0812">Transmembrane</keyword>
<evidence type="ECO:0000256" key="7">
    <source>
        <dbReference type="ARBA" id="ARBA00042164"/>
    </source>
</evidence>
<dbReference type="Proteomes" id="UP000593565">
    <property type="component" value="Unassembled WGS sequence"/>
</dbReference>
<name>A0A7J6BFK9_AMEME</name>
<evidence type="ECO:0000313" key="11">
    <source>
        <dbReference type="Proteomes" id="UP000593565"/>
    </source>
</evidence>
<dbReference type="PROSITE" id="PS00260">
    <property type="entry name" value="GLUCAGON"/>
    <property type="match status" value="1"/>
</dbReference>
<dbReference type="GO" id="GO:0030252">
    <property type="term" value="P:growth hormone secretion"/>
    <property type="evidence" value="ECO:0007669"/>
    <property type="project" value="TreeGrafter"/>
</dbReference>
<protein>
    <recommendedName>
        <fullName evidence="5">Somatoliberin</fullName>
    </recommendedName>
    <alternativeName>
        <fullName evidence="7">Growth hormone-releasing factor</fullName>
    </alternativeName>
    <alternativeName>
        <fullName evidence="6">Growth hormone-releasing hormone</fullName>
    </alternativeName>
</protein>
<dbReference type="SMART" id="SM00070">
    <property type="entry name" value="GLUCA"/>
    <property type="match status" value="1"/>
</dbReference>
<comment type="caution">
    <text evidence="10">The sequence shown here is derived from an EMBL/GenBank/DDBJ whole genome shotgun (WGS) entry which is preliminary data.</text>
</comment>
<dbReference type="GO" id="GO:0051428">
    <property type="term" value="F:peptide hormone receptor binding"/>
    <property type="evidence" value="ECO:0007669"/>
    <property type="project" value="TreeGrafter"/>
</dbReference>
<dbReference type="GO" id="GO:0043204">
    <property type="term" value="C:perikaryon"/>
    <property type="evidence" value="ECO:0007669"/>
    <property type="project" value="TreeGrafter"/>
</dbReference>
<accession>A0A7J6BFK9</accession>
<evidence type="ECO:0000256" key="2">
    <source>
        <dbReference type="ARBA" id="ARBA00008369"/>
    </source>
</evidence>
<keyword evidence="3" id="KW-0964">Secreted</keyword>
<evidence type="ECO:0000256" key="8">
    <source>
        <dbReference type="SAM" id="Phobius"/>
    </source>
</evidence>
<dbReference type="PANTHER" id="PTHR11213">
    <property type="entry name" value="GLUCAGON-FAMILY NEUROPEPTIDE"/>
    <property type="match status" value="1"/>
</dbReference>
<dbReference type="GO" id="GO:0005184">
    <property type="term" value="F:neuropeptide hormone activity"/>
    <property type="evidence" value="ECO:0007669"/>
    <property type="project" value="InterPro"/>
</dbReference>
<comment type="similarity">
    <text evidence="2">Belongs to the glucagon family.</text>
</comment>
<dbReference type="AlphaFoldDB" id="A0A7J6BFK9"/>
<evidence type="ECO:0000259" key="9">
    <source>
        <dbReference type="PROSITE" id="PS00260"/>
    </source>
</evidence>
<dbReference type="GO" id="GO:0016608">
    <property type="term" value="F:growth hormone-releasing hormone activity"/>
    <property type="evidence" value="ECO:0007669"/>
    <property type="project" value="TreeGrafter"/>
</dbReference>
<dbReference type="EMBL" id="JAAGNN010000001">
    <property type="protein sequence ID" value="KAF4093903.1"/>
    <property type="molecule type" value="Genomic_DNA"/>
</dbReference>
<dbReference type="Pfam" id="PF00123">
    <property type="entry name" value="Hormone_2"/>
    <property type="match status" value="1"/>
</dbReference>
<dbReference type="GO" id="GO:0007189">
    <property type="term" value="P:adenylate cyclase-activating G protein-coupled receptor signaling pathway"/>
    <property type="evidence" value="ECO:0007669"/>
    <property type="project" value="TreeGrafter"/>
</dbReference>